<dbReference type="EMBL" id="SODL02000001">
    <property type="protein sequence ID" value="MCP2366105.1"/>
    <property type="molecule type" value="Genomic_DNA"/>
</dbReference>
<protein>
    <submittedName>
        <fullName evidence="2">Uncharacterized protein</fullName>
    </submittedName>
</protein>
<gene>
    <name evidence="1" type="ORF">BCL57_000247</name>
    <name evidence="2" type="ORF">SAMN04489721_2176</name>
</gene>
<dbReference type="STRING" id="589382.SAMN04489721_2176"/>
<accession>A0A1H1WAA3</accession>
<reference evidence="3" key="1">
    <citation type="submission" date="2016-10" db="EMBL/GenBank/DDBJ databases">
        <authorList>
            <person name="Varghese N."/>
            <person name="Submissions S."/>
        </authorList>
    </citation>
    <scope>NUCLEOTIDE SEQUENCE [LARGE SCALE GENOMIC DNA]</scope>
    <source>
        <strain evidence="3">CPCC 202695</strain>
    </source>
</reference>
<reference evidence="1" key="3">
    <citation type="submission" date="2022-06" db="EMBL/GenBank/DDBJ databases">
        <title>Genomic Encyclopedia of Type Strains, Phase III (KMG-III): the genomes of soil and plant-associated and newly described type strains.</title>
        <authorList>
            <person name="Whitman W."/>
        </authorList>
    </citation>
    <scope>NUCLEOTIDE SEQUENCE</scope>
    <source>
        <strain evidence="1">CPCC 202695</strain>
    </source>
</reference>
<dbReference type="EMBL" id="LT629755">
    <property type="protein sequence ID" value="SDS93089.1"/>
    <property type="molecule type" value="Genomic_DNA"/>
</dbReference>
<dbReference type="OrthoDB" id="4377018at2"/>
<dbReference type="RefSeq" id="WP_092672115.1">
    <property type="nucleotide sequence ID" value="NZ_BMDN01000001.1"/>
</dbReference>
<evidence type="ECO:0000313" key="4">
    <source>
        <dbReference type="Proteomes" id="UP000893823"/>
    </source>
</evidence>
<evidence type="ECO:0000313" key="3">
    <source>
        <dbReference type="Proteomes" id="UP000199482"/>
    </source>
</evidence>
<organism evidence="2 3">
    <name type="scientific">Agromyces flavus</name>
    <dbReference type="NCBI Taxonomy" id="589382"/>
    <lineage>
        <taxon>Bacteria</taxon>
        <taxon>Bacillati</taxon>
        <taxon>Actinomycetota</taxon>
        <taxon>Actinomycetes</taxon>
        <taxon>Micrococcales</taxon>
        <taxon>Microbacteriaceae</taxon>
        <taxon>Agromyces</taxon>
    </lineage>
</organism>
<proteinExistence type="predicted"/>
<reference evidence="2" key="2">
    <citation type="submission" date="2016-10" db="EMBL/GenBank/DDBJ databases">
        <authorList>
            <person name="de Groot N.N."/>
        </authorList>
    </citation>
    <scope>NUCLEOTIDE SEQUENCE [LARGE SCALE GENOMIC DNA]</scope>
    <source>
        <strain evidence="2">CPCC 202695</strain>
    </source>
</reference>
<keyword evidence="4" id="KW-1185">Reference proteome</keyword>
<sequence>MFLFIGVFPREREIAVAHIRCDHCHAVAAQHIVESGSRLWVFLVPLFTFGRRYVMLCEHCGWATELSRDAARRAAELAGRSRPSS</sequence>
<evidence type="ECO:0000313" key="2">
    <source>
        <dbReference type="EMBL" id="SDS93089.1"/>
    </source>
</evidence>
<dbReference type="AlphaFoldDB" id="A0A1H1WAA3"/>
<dbReference type="Proteomes" id="UP000893823">
    <property type="component" value="Unassembled WGS sequence"/>
</dbReference>
<evidence type="ECO:0000313" key="1">
    <source>
        <dbReference type="EMBL" id="MCP2366105.1"/>
    </source>
</evidence>
<dbReference type="Proteomes" id="UP000199482">
    <property type="component" value="Chromosome I"/>
</dbReference>
<name>A0A1H1WAA3_9MICO</name>